<evidence type="ECO:0000313" key="8">
    <source>
        <dbReference type="Proteomes" id="UP001470230"/>
    </source>
</evidence>
<keyword evidence="2 4" id="KW-0547">Nucleotide-binding</keyword>
<accession>A0ABR2K2W8</accession>
<comment type="similarity">
    <text evidence="5">Belongs to the protein kinase superfamily.</text>
</comment>
<dbReference type="InterPro" id="IPR011009">
    <property type="entry name" value="Kinase-like_dom_sf"/>
</dbReference>
<dbReference type="SUPFAM" id="SSF56112">
    <property type="entry name" value="Protein kinase-like (PK-like)"/>
    <property type="match status" value="1"/>
</dbReference>
<dbReference type="EMBL" id="JAPFFF010000007">
    <property type="protein sequence ID" value="KAK8885286.1"/>
    <property type="molecule type" value="Genomic_DNA"/>
</dbReference>
<dbReference type="Pfam" id="PF00069">
    <property type="entry name" value="Pkinase"/>
    <property type="match status" value="1"/>
</dbReference>
<evidence type="ECO:0000256" key="2">
    <source>
        <dbReference type="ARBA" id="ARBA00022741"/>
    </source>
</evidence>
<keyword evidence="3 4" id="KW-0067">ATP-binding</keyword>
<evidence type="ECO:0000313" key="7">
    <source>
        <dbReference type="EMBL" id="KAK8885286.1"/>
    </source>
</evidence>
<keyword evidence="5" id="KW-0418">Kinase</keyword>
<name>A0ABR2K2W8_9EUKA</name>
<dbReference type="Proteomes" id="UP001470230">
    <property type="component" value="Unassembled WGS sequence"/>
</dbReference>
<dbReference type="InterPro" id="IPR008271">
    <property type="entry name" value="Ser/Thr_kinase_AS"/>
</dbReference>
<feature type="domain" description="Protein kinase" evidence="6">
    <location>
        <begin position="10"/>
        <end position="276"/>
    </location>
</feature>
<evidence type="ECO:0000256" key="3">
    <source>
        <dbReference type="ARBA" id="ARBA00022840"/>
    </source>
</evidence>
<dbReference type="InterPro" id="IPR017441">
    <property type="entry name" value="Protein_kinase_ATP_BS"/>
</dbReference>
<dbReference type="PROSITE" id="PS00107">
    <property type="entry name" value="PROTEIN_KINASE_ATP"/>
    <property type="match status" value="1"/>
</dbReference>
<evidence type="ECO:0000256" key="5">
    <source>
        <dbReference type="RuleBase" id="RU000304"/>
    </source>
</evidence>
<dbReference type="EC" id="2.7.11.1" evidence="1"/>
<feature type="binding site" evidence="4">
    <location>
        <position position="39"/>
    </location>
    <ligand>
        <name>ATP</name>
        <dbReference type="ChEBI" id="CHEBI:30616"/>
    </ligand>
</feature>
<keyword evidence="8" id="KW-1185">Reference proteome</keyword>
<organism evidence="7 8">
    <name type="scientific">Tritrichomonas musculus</name>
    <dbReference type="NCBI Taxonomy" id="1915356"/>
    <lineage>
        <taxon>Eukaryota</taxon>
        <taxon>Metamonada</taxon>
        <taxon>Parabasalia</taxon>
        <taxon>Tritrichomonadida</taxon>
        <taxon>Tritrichomonadidae</taxon>
        <taxon>Tritrichomonas</taxon>
    </lineage>
</organism>
<proteinExistence type="inferred from homology"/>
<dbReference type="PANTHER" id="PTHR11909">
    <property type="entry name" value="CASEIN KINASE-RELATED"/>
    <property type="match status" value="1"/>
</dbReference>
<gene>
    <name evidence="7" type="ORF">M9Y10_040732</name>
</gene>
<sequence length="370" mass="42049">MRTGMNVGRYTIGPQIGQGAFGKIFAARDSETGLLYAIKNESAAAERKTLAFETKILRRIQDSPYFPRLFDSGEMNSLDWIAMELVGPSLSSILKHNESHKLSLSSGIRCGRHVLRAIQSLHSLGFIHRDIKPANVLIRLSRQSNIPPICLIDFGLCRVYLDQRTKQHEKPRQRTGFRGTKTYASLNAHSGNDLSRRDDLTSWFYFLLDTLTGSLPWKGVSSNVDVAVLKNRFDVREAVNDIAPSLYDIWCHITSLQFEDDPDYDMMVRILDDICLQNNFHEDDPYDWAEYMDKYRKQLASEFGVALRIDNGTDVMPYYSELGVPPMIMQQIDGKKGTLKSPLIRGRGKNYSVMQLSELNEKDDALCCCC</sequence>
<evidence type="ECO:0000259" key="6">
    <source>
        <dbReference type="PROSITE" id="PS50011"/>
    </source>
</evidence>
<dbReference type="Gene3D" id="1.10.510.10">
    <property type="entry name" value="Transferase(Phosphotransferase) domain 1"/>
    <property type="match status" value="1"/>
</dbReference>
<keyword evidence="5" id="KW-0723">Serine/threonine-protein kinase</keyword>
<comment type="caution">
    <text evidence="7">The sequence shown here is derived from an EMBL/GenBank/DDBJ whole genome shotgun (WGS) entry which is preliminary data.</text>
</comment>
<dbReference type="InterPro" id="IPR000719">
    <property type="entry name" value="Prot_kinase_dom"/>
</dbReference>
<dbReference type="SMART" id="SM00220">
    <property type="entry name" value="S_TKc"/>
    <property type="match status" value="1"/>
</dbReference>
<evidence type="ECO:0000256" key="1">
    <source>
        <dbReference type="ARBA" id="ARBA00012513"/>
    </source>
</evidence>
<dbReference type="PROSITE" id="PS50011">
    <property type="entry name" value="PROTEIN_KINASE_DOM"/>
    <property type="match status" value="1"/>
</dbReference>
<dbReference type="PROSITE" id="PS00108">
    <property type="entry name" value="PROTEIN_KINASE_ST"/>
    <property type="match status" value="1"/>
</dbReference>
<protein>
    <recommendedName>
        <fullName evidence="1">non-specific serine/threonine protein kinase</fullName>
        <ecNumber evidence="1">2.7.11.1</ecNumber>
    </recommendedName>
</protein>
<dbReference type="InterPro" id="IPR050235">
    <property type="entry name" value="CK1_Ser-Thr_kinase"/>
</dbReference>
<keyword evidence="5" id="KW-0808">Transferase</keyword>
<reference evidence="7 8" key="1">
    <citation type="submission" date="2024-04" db="EMBL/GenBank/DDBJ databases">
        <title>Tritrichomonas musculus Genome.</title>
        <authorList>
            <person name="Alves-Ferreira E."/>
            <person name="Grigg M."/>
            <person name="Lorenzi H."/>
            <person name="Galac M."/>
        </authorList>
    </citation>
    <scope>NUCLEOTIDE SEQUENCE [LARGE SCALE GENOMIC DNA]</scope>
    <source>
        <strain evidence="7 8">EAF2021</strain>
    </source>
</reference>
<evidence type="ECO:0000256" key="4">
    <source>
        <dbReference type="PROSITE-ProRule" id="PRU10141"/>
    </source>
</evidence>